<evidence type="ECO:0000256" key="4">
    <source>
        <dbReference type="ARBA" id="ARBA00022884"/>
    </source>
</evidence>
<dbReference type="SMART" id="SM01254">
    <property type="entry name" value="KLRAQ"/>
    <property type="match status" value="1"/>
</dbReference>
<keyword evidence="4" id="KW-0694">RNA-binding</keyword>
<gene>
    <name evidence="11" type="ORF">X975_00948</name>
</gene>
<evidence type="ECO:0000256" key="9">
    <source>
        <dbReference type="SAM" id="Coils"/>
    </source>
</evidence>
<feature type="domain" description="Protein phosphatase 1 regulatory subunit 21 N-terminal" evidence="10">
    <location>
        <begin position="12"/>
        <end position="114"/>
    </location>
</feature>
<dbReference type="GO" id="GO:0003723">
    <property type="term" value="F:RNA binding"/>
    <property type="evidence" value="ECO:0007669"/>
    <property type="project" value="UniProtKB-KW"/>
</dbReference>
<keyword evidence="12" id="KW-1185">Reference proteome</keyword>
<evidence type="ECO:0000256" key="2">
    <source>
        <dbReference type="ARBA" id="ARBA00020102"/>
    </source>
</evidence>
<evidence type="ECO:0000259" key="10">
    <source>
        <dbReference type="SMART" id="SM01254"/>
    </source>
</evidence>
<evidence type="ECO:0000256" key="7">
    <source>
        <dbReference type="ARBA" id="ARBA00031617"/>
    </source>
</evidence>
<evidence type="ECO:0000256" key="5">
    <source>
        <dbReference type="ARBA" id="ARBA00023054"/>
    </source>
</evidence>
<reference evidence="11 12" key="1">
    <citation type="submission" date="2013-11" db="EMBL/GenBank/DDBJ databases">
        <title>Genome sequencing of Stegodyphus mimosarum.</title>
        <authorList>
            <person name="Bechsgaard J."/>
        </authorList>
    </citation>
    <scope>NUCLEOTIDE SEQUENCE [LARGE SCALE GENOMIC DNA]</scope>
</reference>
<keyword evidence="3" id="KW-0967">Endosome</keyword>
<dbReference type="EMBL" id="KK119873">
    <property type="protein sequence ID" value="KFM76943.1"/>
    <property type="molecule type" value="Genomic_DNA"/>
</dbReference>
<dbReference type="Proteomes" id="UP000054359">
    <property type="component" value="Unassembled WGS sequence"/>
</dbReference>
<dbReference type="OMA" id="XFSQYLH"/>
<keyword evidence="5 9" id="KW-0175">Coiled coil</keyword>
<feature type="coiled-coil region" evidence="9">
    <location>
        <begin position="32"/>
        <end position="73"/>
    </location>
</feature>
<comment type="subcellular location">
    <subcellularLocation>
        <location evidence="1">Early endosome</location>
    </subcellularLocation>
</comment>
<proteinExistence type="predicted"/>
<feature type="coiled-coil region" evidence="9">
    <location>
        <begin position="132"/>
        <end position="198"/>
    </location>
</feature>
<evidence type="ECO:0000313" key="11">
    <source>
        <dbReference type="EMBL" id="KFM76943.1"/>
    </source>
</evidence>
<dbReference type="PANTHER" id="PTHR21448">
    <property type="entry name" value="SMOOTH MUSCLE MYOSIN HEAVY CHAIN-RELATED"/>
    <property type="match status" value="1"/>
</dbReference>
<evidence type="ECO:0000256" key="6">
    <source>
        <dbReference type="ARBA" id="ARBA00031361"/>
    </source>
</evidence>
<feature type="non-terminal residue" evidence="11">
    <location>
        <position position="720"/>
    </location>
</feature>
<organism evidence="11 12">
    <name type="scientific">Stegodyphus mimosarum</name>
    <name type="common">African social velvet spider</name>
    <dbReference type="NCBI Taxonomy" id="407821"/>
    <lineage>
        <taxon>Eukaryota</taxon>
        <taxon>Metazoa</taxon>
        <taxon>Ecdysozoa</taxon>
        <taxon>Arthropoda</taxon>
        <taxon>Chelicerata</taxon>
        <taxon>Arachnida</taxon>
        <taxon>Araneae</taxon>
        <taxon>Araneomorphae</taxon>
        <taxon>Entelegynae</taxon>
        <taxon>Eresoidea</taxon>
        <taxon>Eresidae</taxon>
        <taxon>Stegodyphus</taxon>
    </lineage>
</organism>
<dbReference type="OrthoDB" id="6414276at2759"/>
<dbReference type="InterPro" id="IPR040024">
    <property type="entry name" value="PPP1R21"/>
</dbReference>
<dbReference type="Pfam" id="PF21636">
    <property type="entry name" value="PPP1R21_C"/>
    <property type="match status" value="1"/>
</dbReference>
<accession>A0A087UHV4</accession>
<protein>
    <recommendedName>
        <fullName evidence="2">Protein phosphatase 1 regulatory subunit 21</fullName>
    </recommendedName>
    <alternativeName>
        <fullName evidence="7">Coiled-coil domain-containing protein 128</fullName>
    </alternativeName>
    <alternativeName>
        <fullName evidence="8">Ferry endosomal RAB5 effector complex subunit 2</fullName>
    </alternativeName>
    <alternativeName>
        <fullName evidence="6">KLRAQ motif-containing protein 1</fullName>
    </alternativeName>
</protein>
<dbReference type="Pfam" id="PF10212">
    <property type="entry name" value="PPP1R21_helical"/>
    <property type="match status" value="1"/>
</dbReference>
<dbReference type="InterPro" id="IPR049372">
    <property type="entry name" value="PPP1R21_C"/>
</dbReference>
<name>A0A087UHV4_STEMI</name>
<evidence type="ECO:0000313" key="12">
    <source>
        <dbReference type="Proteomes" id="UP000054359"/>
    </source>
</evidence>
<feature type="coiled-coil region" evidence="9">
    <location>
        <begin position="635"/>
        <end position="708"/>
    </location>
</feature>
<dbReference type="InterPro" id="IPR019343">
    <property type="entry name" value="PPP1R21_N"/>
</dbReference>
<evidence type="ECO:0000256" key="8">
    <source>
        <dbReference type="ARBA" id="ARBA00044824"/>
    </source>
</evidence>
<dbReference type="InterPro" id="IPR019348">
    <property type="entry name" value="PPP1R21_six_helix"/>
</dbReference>
<dbReference type="Pfam" id="PF10205">
    <property type="entry name" value="KLRAQ"/>
    <property type="match status" value="1"/>
</dbReference>
<evidence type="ECO:0000256" key="1">
    <source>
        <dbReference type="ARBA" id="ARBA00004412"/>
    </source>
</evidence>
<dbReference type="GO" id="GO:0005769">
    <property type="term" value="C:early endosome"/>
    <property type="evidence" value="ECO:0007669"/>
    <property type="project" value="UniProtKB-SubCell"/>
</dbReference>
<dbReference type="GO" id="GO:0016020">
    <property type="term" value="C:membrane"/>
    <property type="evidence" value="ECO:0007669"/>
    <property type="project" value="TreeGrafter"/>
</dbReference>
<dbReference type="STRING" id="407821.A0A087UHV4"/>
<feature type="coiled-coil region" evidence="9">
    <location>
        <begin position="544"/>
        <end position="578"/>
    </location>
</feature>
<evidence type="ECO:0000256" key="3">
    <source>
        <dbReference type="ARBA" id="ARBA00022753"/>
    </source>
</evidence>
<dbReference type="PANTHER" id="PTHR21448:SF0">
    <property type="entry name" value="PROTEIN PHOSPHATASE 1 REGULATORY SUBUNIT 21"/>
    <property type="match status" value="1"/>
</dbReference>
<dbReference type="AlphaFoldDB" id="A0A087UHV4"/>
<sequence>MEDSSEVLLKYQKLALEYSKLKAQTSVLKSAIADEQATASELQENLKKKDQLIRKLEQEVECLNFRNVQLSKRVSVLQNDLEVVDASSKHSKVKYSSNSAAISPESYNVLNIELQSRIEENERLHKQVYTADLEHRNEIAELSSNIEQLRADLEFQEHKLGEKIKEQEELINGLQKEKIKLQVTIKNYEQEMKNRKLNEETKARDNSFAKEDLTLQLEEARAIIKDQVLFNDTCKDSLNLLNVPVVQRGKHEQLLSLMLKLQVFISDFIRQLSDLFTFMIQRLCSSSDSSIKPIVSKLELHLRESIQNLKIIPLSFENITSALKSETLAWDKSSVMEFSNIFQKHEKYLDKLLPFLILRIQNKDSWTGSSAKVIELVPKLVSLSRKLIYSFKKLYRYIQLLSFIGTDSCYATQPIVVQKILSNIVSLQILFDESRQLFGSKITMDHQLPMLSQSDKNTDECILSSLVSLSTTLKKMSDLMQKDLEVISHDIWYKPRNIPRRLNATLSPYVWQYKARGTKYMQQINWNDSPSIPYEMALKNFQTLQEHADNQENLTQQLELYRNKLTQLELDKENWMLECQLMKAKESRSPDVQSSGEMKLQDYDEIQLFVKTTVNRLIKQIQFADSKSIAFRNECETLHQKLKMSLHKKEQLENEIANAREVIERMKEEQKTLMQNYEDQLNTMSDHLANLNETLTAQKDEIDALKQAGNNKGSRKGKSK</sequence>